<proteinExistence type="predicted"/>
<keyword evidence="3" id="KW-1185">Reference proteome</keyword>
<name>A0ABQ9G6G3_9NEOP</name>
<evidence type="ECO:0008006" key="4">
    <source>
        <dbReference type="Google" id="ProtNLM"/>
    </source>
</evidence>
<evidence type="ECO:0000313" key="2">
    <source>
        <dbReference type="EMBL" id="KAJ8867813.1"/>
    </source>
</evidence>
<evidence type="ECO:0000313" key="3">
    <source>
        <dbReference type="Proteomes" id="UP001159363"/>
    </source>
</evidence>
<accession>A0ABQ9G6G3</accession>
<feature type="region of interest" description="Disordered" evidence="1">
    <location>
        <begin position="144"/>
        <end position="167"/>
    </location>
</feature>
<sequence length="257" mass="28903">MKVPKTIVASIVAFQLDKGEMRCYTATNVSVLRHAVRERAKLGSAKEAMRFTCSEYWDITMAMREFGGQAACIQRAEKRISIGRAIGSSMARRGGRGGNCHLRSADPARRLKPPPPSPPCRVRRRREHSGVAWLDVTEPFTRRLCPPRSRRRKGRKKVSFDGVPSTTQHAMVGRGEWRIMVTPQEKAQCVMSPITVKRNYQRQYRAATPPPTPPPFNAIKPSILRLVKNFRETGSVLDLPRSGRPGVSEETIDNVRT</sequence>
<feature type="compositionally biased region" description="Basic residues" evidence="1">
    <location>
        <begin position="148"/>
        <end position="157"/>
    </location>
</feature>
<dbReference type="EMBL" id="JARBHB010000015">
    <property type="protein sequence ID" value="KAJ8867813.1"/>
    <property type="molecule type" value="Genomic_DNA"/>
</dbReference>
<reference evidence="2 3" key="1">
    <citation type="submission" date="2023-02" db="EMBL/GenBank/DDBJ databases">
        <title>LHISI_Scaffold_Assembly.</title>
        <authorList>
            <person name="Stuart O.P."/>
            <person name="Cleave R."/>
            <person name="Magrath M.J.L."/>
            <person name="Mikheyev A.S."/>
        </authorList>
    </citation>
    <scope>NUCLEOTIDE SEQUENCE [LARGE SCALE GENOMIC DNA]</scope>
    <source>
        <strain evidence="2">Daus_M_001</strain>
        <tissue evidence="2">Leg muscle</tissue>
    </source>
</reference>
<evidence type="ECO:0000256" key="1">
    <source>
        <dbReference type="SAM" id="MobiDB-lite"/>
    </source>
</evidence>
<organism evidence="2 3">
    <name type="scientific">Dryococelus australis</name>
    <dbReference type="NCBI Taxonomy" id="614101"/>
    <lineage>
        <taxon>Eukaryota</taxon>
        <taxon>Metazoa</taxon>
        <taxon>Ecdysozoa</taxon>
        <taxon>Arthropoda</taxon>
        <taxon>Hexapoda</taxon>
        <taxon>Insecta</taxon>
        <taxon>Pterygota</taxon>
        <taxon>Neoptera</taxon>
        <taxon>Polyneoptera</taxon>
        <taxon>Phasmatodea</taxon>
        <taxon>Verophasmatodea</taxon>
        <taxon>Anareolatae</taxon>
        <taxon>Phasmatidae</taxon>
        <taxon>Eurycanthinae</taxon>
        <taxon>Dryococelus</taxon>
    </lineage>
</organism>
<feature type="region of interest" description="Disordered" evidence="1">
    <location>
        <begin position="87"/>
        <end position="125"/>
    </location>
</feature>
<dbReference type="Proteomes" id="UP001159363">
    <property type="component" value="Chromosome 14"/>
</dbReference>
<protein>
    <recommendedName>
        <fullName evidence="4">DUF4817 domain-containing protein</fullName>
    </recommendedName>
</protein>
<comment type="caution">
    <text evidence="2">The sequence shown here is derived from an EMBL/GenBank/DDBJ whole genome shotgun (WGS) entry which is preliminary data.</text>
</comment>
<gene>
    <name evidence="2" type="ORF">PR048_031618</name>
</gene>